<evidence type="ECO:0000256" key="1">
    <source>
        <dbReference type="SAM" id="Coils"/>
    </source>
</evidence>
<proteinExistence type="predicted"/>
<protein>
    <submittedName>
        <fullName evidence="3">Uncharacterized protein</fullName>
    </submittedName>
</protein>
<feature type="region of interest" description="Disordered" evidence="2">
    <location>
        <begin position="283"/>
        <end position="315"/>
    </location>
</feature>
<name>A5BS08_VITVI</name>
<evidence type="ECO:0000313" key="3">
    <source>
        <dbReference type="EMBL" id="CAN77220.1"/>
    </source>
</evidence>
<evidence type="ECO:0000256" key="2">
    <source>
        <dbReference type="SAM" id="MobiDB-lite"/>
    </source>
</evidence>
<sequence>MDTSWTRIKWHHCQGPLRGHELAKTPIGNESNGVVAGDGATLHCACHIEYEIAEEAMNFVSYVGEISRRWDELNARYMGRKTSQPNAKGEMYILNDGINMKAKIAVMERRLEKLEMKKMQEVQAISQTPLQAMPCAICLSYEHLVDECPTIPAPPQFKQHVQASPQASNLEQAMVNLSKVVGDFVGAQKSINAQFSQRIDNVESSLNKKMDGVQNDLSQKIDNLQYSISRFANLNTVEEKGNFPSQPYQNSKGIHEVEAKKGESSMVKEVKAMITLKSGKEVDLPTSKLEHDEESETEKEKREEIKGKKKGKSIEKDDYIDEKPQRIVIKEEMMKHMPPPFPQALYGKIIQTKSQVKDANFIWDPGKLNQDQNFLMDLVFLKTS</sequence>
<feature type="coiled-coil region" evidence="1">
    <location>
        <begin position="97"/>
        <end position="124"/>
    </location>
</feature>
<feature type="compositionally biased region" description="Basic and acidic residues" evidence="2">
    <location>
        <begin position="298"/>
        <end position="315"/>
    </location>
</feature>
<reference evidence="3" key="1">
    <citation type="journal article" date="2007" name="PLoS ONE">
        <title>The first genome sequence of an elite grapevine cultivar (Pinot noir Vitis vinifera L.): coping with a highly heterozygous genome.</title>
        <authorList>
            <person name="Velasco R."/>
            <person name="Zharkikh A."/>
            <person name="Troggio M."/>
            <person name="Cartwright D.A."/>
            <person name="Cestaro A."/>
            <person name="Pruss D."/>
            <person name="Pindo M."/>
            <person name="FitzGerald L.M."/>
            <person name="Vezzulli S."/>
            <person name="Reid J."/>
            <person name="Malacarne G."/>
            <person name="Iliev D."/>
            <person name="Coppola G."/>
            <person name="Wardell B."/>
            <person name="Micheletti D."/>
            <person name="Macalma T."/>
            <person name="Facci M."/>
            <person name="Mitchell J.T."/>
            <person name="Perazzolli M."/>
            <person name="Eldredge G."/>
            <person name="Gatto P."/>
            <person name="Oyzerski R."/>
            <person name="Moretto M."/>
            <person name="Gutin N."/>
            <person name="Stefanini M."/>
            <person name="Chen Y."/>
            <person name="Segala C."/>
            <person name="Davenport C."/>
            <person name="Dematte L."/>
            <person name="Mraz A."/>
            <person name="Battilana J."/>
            <person name="Stormo K."/>
            <person name="Costa F."/>
            <person name="Tao Q."/>
            <person name="Si-Ammour A."/>
            <person name="Harkins T."/>
            <person name="Lackey A."/>
            <person name="Perbost C."/>
            <person name="Taillon B."/>
            <person name="Stella A."/>
            <person name="Solovyev V."/>
            <person name="Fawcett J.A."/>
            <person name="Sterck L."/>
            <person name="Vandepoele K."/>
            <person name="Grando S.M."/>
            <person name="Toppo S."/>
            <person name="Moser C."/>
            <person name="Lanchbury J."/>
            <person name="Bogden R."/>
            <person name="Skolnick M."/>
            <person name="Sgaramella V."/>
            <person name="Bhatnagar S.K."/>
            <person name="Fontana P."/>
            <person name="Gutin A."/>
            <person name="Van de Peer Y."/>
            <person name="Salamini F."/>
            <person name="Viola R."/>
        </authorList>
    </citation>
    <scope>NUCLEOTIDE SEQUENCE</scope>
</reference>
<organism evidence="3">
    <name type="scientific">Vitis vinifera</name>
    <name type="common">Grape</name>
    <dbReference type="NCBI Taxonomy" id="29760"/>
    <lineage>
        <taxon>Eukaryota</taxon>
        <taxon>Viridiplantae</taxon>
        <taxon>Streptophyta</taxon>
        <taxon>Embryophyta</taxon>
        <taxon>Tracheophyta</taxon>
        <taxon>Spermatophyta</taxon>
        <taxon>Magnoliopsida</taxon>
        <taxon>eudicotyledons</taxon>
        <taxon>Gunneridae</taxon>
        <taxon>Pentapetalae</taxon>
        <taxon>rosids</taxon>
        <taxon>Vitales</taxon>
        <taxon>Vitaceae</taxon>
        <taxon>Viteae</taxon>
        <taxon>Vitis</taxon>
    </lineage>
</organism>
<accession>A5BS08</accession>
<dbReference type="EMBL" id="AM468902">
    <property type="protein sequence ID" value="CAN77220.1"/>
    <property type="molecule type" value="Genomic_DNA"/>
</dbReference>
<dbReference type="AlphaFoldDB" id="A5BS08"/>
<keyword evidence="1" id="KW-0175">Coiled coil</keyword>
<gene>
    <name evidence="3" type="ORF">VITISV_036424</name>
</gene>